<keyword evidence="2" id="KW-0810">Translation regulation</keyword>
<dbReference type="GO" id="GO:0003729">
    <property type="term" value="F:mRNA binding"/>
    <property type="evidence" value="ECO:0007669"/>
    <property type="project" value="TreeGrafter"/>
</dbReference>
<dbReference type="PANTHER" id="PTHR12789">
    <property type="entry name" value="DENSITY-REGULATED PROTEIN HOMOLOG"/>
    <property type="match status" value="1"/>
</dbReference>
<evidence type="ECO:0000313" key="6">
    <source>
        <dbReference type="EMBL" id="MBU3855575.1"/>
    </source>
</evidence>
<dbReference type="GO" id="GO:0001731">
    <property type="term" value="P:formation of translation preinitiation complex"/>
    <property type="evidence" value="ECO:0007669"/>
    <property type="project" value="TreeGrafter"/>
</dbReference>
<comment type="caution">
    <text evidence="6">The sequence shown here is derived from an EMBL/GenBank/DDBJ whole genome shotgun (WGS) entry which is preliminary data.</text>
</comment>
<dbReference type="EMBL" id="JAHLFJ010000032">
    <property type="protein sequence ID" value="MBU3855575.1"/>
    <property type="molecule type" value="Genomic_DNA"/>
</dbReference>
<dbReference type="PROSITE" id="PS50296">
    <property type="entry name" value="SUI1"/>
    <property type="match status" value="1"/>
</dbReference>
<dbReference type="AlphaFoldDB" id="A0A948TMA3"/>
<dbReference type="Gene3D" id="3.30.780.10">
    <property type="entry name" value="SUI1-like domain"/>
    <property type="match status" value="1"/>
</dbReference>
<feature type="domain" description="SUI1" evidence="5">
    <location>
        <begin position="47"/>
        <end position="107"/>
    </location>
</feature>
<evidence type="ECO:0000256" key="1">
    <source>
        <dbReference type="ARBA" id="ARBA00005422"/>
    </source>
</evidence>
<gene>
    <name evidence="6" type="ORF">H9928_03280</name>
</gene>
<organism evidence="6 7">
    <name type="scientific">Candidatus Phocaeicola excrementipullorum</name>
    <dbReference type="NCBI Taxonomy" id="2838731"/>
    <lineage>
        <taxon>Bacteria</taxon>
        <taxon>Pseudomonadati</taxon>
        <taxon>Bacteroidota</taxon>
        <taxon>Bacteroidia</taxon>
        <taxon>Bacteroidales</taxon>
        <taxon>Bacteroidaceae</taxon>
        <taxon>Phocaeicola</taxon>
    </lineage>
</organism>
<dbReference type="GO" id="GO:0003743">
    <property type="term" value="F:translation initiation factor activity"/>
    <property type="evidence" value="ECO:0007669"/>
    <property type="project" value="UniProtKB-KW"/>
</dbReference>
<reference evidence="6" key="2">
    <citation type="submission" date="2021-04" db="EMBL/GenBank/DDBJ databases">
        <authorList>
            <person name="Gilroy R."/>
        </authorList>
    </citation>
    <scope>NUCLEOTIDE SEQUENCE</scope>
    <source>
        <strain evidence="6">8470</strain>
    </source>
</reference>
<dbReference type="GO" id="GO:0002188">
    <property type="term" value="P:translation reinitiation"/>
    <property type="evidence" value="ECO:0007669"/>
    <property type="project" value="TreeGrafter"/>
</dbReference>
<evidence type="ECO:0000256" key="4">
    <source>
        <dbReference type="SAM" id="MobiDB-lite"/>
    </source>
</evidence>
<evidence type="ECO:0000256" key="3">
    <source>
        <dbReference type="ARBA" id="ARBA00022917"/>
    </source>
</evidence>
<dbReference type="Proteomes" id="UP000784286">
    <property type="component" value="Unassembled WGS sequence"/>
</dbReference>
<dbReference type="GO" id="GO:0006417">
    <property type="term" value="P:regulation of translation"/>
    <property type="evidence" value="ECO:0007669"/>
    <property type="project" value="UniProtKB-KW"/>
</dbReference>
<dbReference type="InterPro" id="IPR001950">
    <property type="entry name" value="SUI1"/>
</dbReference>
<dbReference type="PANTHER" id="PTHR12789:SF0">
    <property type="entry name" value="DENSITY-REGULATED PROTEIN"/>
    <property type="match status" value="1"/>
</dbReference>
<sequence length="112" mass="12732">MKKNDWKDRLNIVYSTNPDFRYDDGAEEEEETPEKNRQRLRVSIEKKGRGGKTVTVVSGFTGREDDLKELGRLLKTKCGVGGSVKDGEILIQGELKQRVIEILKTDGYTQTK</sequence>
<comment type="similarity">
    <text evidence="1">Belongs to the SUI1 family.</text>
</comment>
<dbReference type="InterPro" id="IPR036877">
    <property type="entry name" value="SUI1_dom_sf"/>
</dbReference>
<dbReference type="CDD" id="cd11567">
    <property type="entry name" value="YciH_like"/>
    <property type="match status" value="1"/>
</dbReference>
<dbReference type="InterPro" id="IPR005872">
    <property type="entry name" value="SUI1_arc_bac"/>
</dbReference>
<proteinExistence type="inferred from homology"/>
<dbReference type="SUPFAM" id="SSF55159">
    <property type="entry name" value="eIF1-like"/>
    <property type="match status" value="1"/>
</dbReference>
<keyword evidence="3" id="KW-0648">Protein biosynthesis</keyword>
<reference evidence="6" key="1">
    <citation type="journal article" date="2021" name="PeerJ">
        <title>Extensive microbial diversity within the chicken gut microbiome revealed by metagenomics and culture.</title>
        <authorList>
            <person name="Gilroy R."/>
            <person name="Ravi A."/>
            <person name="Getino M."/>
            <person name="Pursley I."/>
            <person name="Horton D.L."/>
            <person name="Alikhan N.F."/>
            <person name="Baker D."/>
            <person name="Gharbi K."/>
            <person name="Hall N."/>
            <person name="Watson M."/>
            <person name="Adriaenssens E.M."/>
            <person name="Foster-Nyarko E."/>
            <person name="Jarju S."/>
            <person name="Secka A."/>
            <person name="Antonio M."/>
            <person name="Oren A."/>
            <person name="Chaudhuri R.R."/>
            <person name="La Ragione R."/>
            <person name="Hildebrand F."/>
            <person name="Pallen M.J."/>
        </authorList>
    </citation>
    <scope>NUCLEOTIDE SEQUENCE</scope>
    <source>
        <strain evidence="6">8470</strain>
    </source>
</reference>
<evidence type="ECO:0000259" key="5">
    <source>
        <dbReference type="PROSITE" id="PS50296"/>
    </source>
</evidence>
<dbReference type="InterPro" id="IPR050318">
    <property type="entry name" value="DENR/SUI1_TIF"/>
</dbReference>
<evidence type="ECO:0000256" key="2">
    <source>
        <dbReference type="ARBA" id="ARBA00022845"/>
    </source>
</evidence>
<accession>A0A948TMA3</accession>
<dbReference type="Pfam" id="PF01253">
    <property type="entry name" value="SUI1"/>
    <property type="match status" value="1"/>
</dbReference>
<dbReference type="PIRSF" id="PIRSF037511">
    <property type="entry name" value="Transl_init_SUI1_pro"/>
    <property type="match status" value="1"/>
</dbReference>
<name>A0A948TMA3_9BACT</name>
<feature type="region of interest" description="Disordered" evidence="4">
    <location>
        <begin position="18"/>
        <end position="39"/>
    </location>
</feature>
<protein>
    <submittedName>
        <fullName evidence="6">Translation initiation factor</fullName>
    </submittedName>
</protein>
<evidence type="ECO:0000313" key="7">
    <source>
        <dbReference type="Proteomes" id="UP000784286"/>
    </source>
</evidence>
<keyword evidence="6" id="KW-0396">Initiation factor</keyword>